<evidence type="ECO:0000256" key="3">
    <source>
        <dbReference type="ARBA" id="ARBA00023125"/>
    </source>
</evidence>
<evidence type="ECO:0000256" key="4">
    <source>
        <dbReference type="ARBA" id="ARBA00038652"/>
    </source>
</evidence>
<accession>A0A1H1PD44</accession>
<dbReference type="InterPro" id="IPR044946">
    <property type="entry name" value="Restrct_endonuc_typeI_TRD_sf"/>
</dbReference>
<proteinExistence type="inferred from homology"/>
<dbReference type="AlphaFoldDB" id="A0A1H1PD44"/>
<reference evidence="6 7" key="1">
    <citation type="submission" date="2016-10" db="EMBL/GenBank/DDBJ databases">
        <authorList>
            <person name="de Groot N.N."/>
        </authorList>
    </citation>
    <scope>NUCLEOTIDE SEQUENCE [LARGE SCALE GENOMIC DNA]</scope>
    <source>
        <strain evidence="6 7">DSM 45434</strain>
    </source>
</reference>
<keyword evidence="3" id="KW-0238">DNA-binding</keyword>
<dbReference type="Proteomes" id="UP000182237">
    <property type="component" value="Chromosome I"/>
</dbReference>
<dbReference type="InterPro" id="IPR051212">
    <property type="entry name" value="Type-I_RE_S_subunit"/>
</dbReference>
<dbReference type="eggNOG" id="COG0732">
    <property type="taxonomic scope" value="Bacteria"/>
</dbReference>
<keyword evidence="7" id="KW-1185">Reference proteome</keyword>
<evidence type="ECO:0000256" key="2">
    <source>
        <dbReference type="ARBA" id="ARBA00022747"/>
    </source>
</evidence>
<dbReference type="PANTHER" id="PTHR43140">
    <property type="entry name" value="TYPE-1 RESTRICTION ENZYME ECOKI SPECIFICITY PROTEIN"/>
    <property type="match status" value="1"/>
</dbReference>
<gene>
    <name evidence="6" type="ORF">SAMN04488539_0986</name>
</gene>
<dbReference type="InterPro" id="IPR000055">
    <property type="entry name" value="Restrct_endonuc_typeI_TRD"/>
</dbReference>
<dbReference type="SUPFAM" id="SSF116734">
    <property type="entry name" value="DNA methylase specificity domain"/>
    <property type="match status" value="2"/>
</dbReference>
<keyword evidence="2" id="KW-0680">Restriction system</keyword>
<dbReference type="EMBL" id="LT629765">
    <property type="protein sequence ID" value="SDS09054.1"/>
    <property type="molecule type" value="Genomic_DNA"/>
</dbReference>
<organism evidence="6 7">
    <name type="scientific">Corynebacterium timonense</name>
    <dbReference type="NCBI Taxonomy" id="441500"/>
    <lineage>
        <taxon>Bacteria</taxon>
        <taxon>Bacillati</taxon>
        <taxon>Actinomycetota</taxon>
        <taxon>Actinomycetes</taxon>
        <taxon>Mycobacteriales</taxon>
        <taxon>Corynebacteriaceae</taxon>
        <taxon>Corynebacterium</taxon>
    </lineage>
</organism>
<evidence type="ECO:0000256" key="1">
    <source>
        <dbReference type="ARBA" id="ARBA00010923"/>
    </source>
</evidence>
<evidence type="ECO:0000313" key="7">
    <source>
        <dbReference type="Proteomes" id="UP000182237"/>
    </source>
</evidence>
<dbReference type="OrthoDB" id="3197085at2"/>
<dbReference type="CDD" id="cd17260">
    <property type="entry name" value="RMtype1_S_EcoEI-TRD1-CR1_like"/>
    <property type="match status" value="1"/>
</dbReference>
<name>A0A1H1PD44_9CORY</name>
<dbReference type="GO" id="GO:0003677">
    <property type="term" value="F:DNA binding"/>
    <property type="evidence" value="ECO:0007669"/>
    <property type="project" value="UniProtKB-KW"/>
</dbReference>
<dbReference type="GO" id="GO:0009307">
    <property type="term" value="P:DNA restriction-modification system"/>
    <property type="evidence" value="ECO:0007669"/>
    <property type="project" value="UniProtKB-KW"/>
</dbReference>
<dbReference type="Gene3D" id="3.90.220.20">
    <property type="entry name" value="DNA methylase specificity domains"/>
    <property type="match status" value="2"/>
</dbReference>
<dbReference type="STRING" id="1203190.GCA_000312345_01894"/>
<dbReference type="PANTHER" id="PTHR43140:SF1">
    <property type="entry name" value="TYPE I RESTRICTION ENZYME ECOKI SPECIFICITY SUBUNIT"/>
    <property type="match status" value="1"/>
</dbReference>
<comment type="subunit">
    <text evidence="4">The methyltransferase is composed of M and S polypeptides.</text>
</comment>
<feature type="domain" description="Type I restriction modification DNA specificity" evidence="5">
    <location>
        <begin position="223"/>
        <end position="362"/>
    </location>
</feature>
<dbReference type="Pfam" id="PF01420">
    <property type="entry name" value="Methylase_S"/>
    <property type="match status" value="1"/>
</dbReference>
<sequence length="410" mass="44522">MGSPSTAPLWKFAEVSPPTPEFGNLSKHDEVTFIPLEDVWPSQSGEGFQTVPWHKKLIGYTQFRRGDLLLPKVTPTVTHGRTMIAQIPTELGVASTEVYTVRPRPGTDSRWLAYLLVGIEFLGLAGASAQGTGGLKRISAQFVESFPLPDSSPSVQRAIADYLDRETGEIDAMSADLDEMEALLTERQATAIGRHLCGSNAPYAPIATMAEVTLGKMVQPERKNTEEIEAPYLRAANISAPGQLDLTVKPKVMWFSQSELSHLTLDRGDVVIVEGGAGYGRAALVGDALDGWAFQNSIVRVRPRSGIASGPYLAYALQHAQAQGHIEILVNTATLPHFTAEKVERFRLPLPPLEEQRRIADQINRETVEIDAMLADIAELRDLLAERRAAAISAAVAGQIHVPTPSKGAH</sequence>
<comment type="similarity">
    <text evidence="1">Belongs to the type-I restriction system S methylase family.</text>
</comment>
<protein>
    <submittedName>
        <fullName evidence="6">Type I restriction enzyme, S subunit</fullName>
    </submittedName>
</protein>
<dbReference type="REBASE" id="163032">
    <property type="entry name" value="S.Cti45434ORF984P"/>
</dbReference>
<evidence type="ECO:0000259" key="5">
    <source>
        <dbReference type="Pfam" id="PF01420"/>
    </source>
</evidence>
<evidence type="ECO:0000313" key="6">
    <source>
        <dbReference type="EMBL" id="SDS09054.1"/>
    </source>
</evidence>